<dbReference type="PANTHER" id="PTHR14819">
    <property type="entry name" value="GTP-BINDING"/>
    <property type="match status" value="1"/>
</dbReference>
<evidence type="ECO:0000256" key="1">
    <source>
        <dbReference type="ARBA" id="ARBA00006828"/>
    </source>
</evidence>
<dbReference type="Pfam" id="PF25496">
    <property type="entry name" value="URGCP"/>
    <property type="match status" value="1"/>
</dbReference>
<gene>
    <name evidence="3" type="ORF">ANANG_G00108050</name>
</gene>
<accession>A0A9D3MI20</accession>
<dbReference type="Gene3D" id="3.40.50.300">
    <property type="entry name" value="P-loop containing nucleotide triphosphate hydrolases"/>
    <property type="match status" value="1"/>
</dbReference>
<evidence type="ECO:0000259" key="2">
    <source>
        <dbReference type="PROSITE" id="PS51717"/>
    </source>
</evidence>
<comment type="similarity">
    <text evidence="1">Belongs to the TRAFAC class dynamin-like GTPase superfamily. Very large inducible GTPase (VLIG) family.</text>
</comment>
<keyword evidence="4" id="KW-1185">Reference proteome</keyword>
<proteinExistence type="inferred from homology"/>
<sequence length="1576" mass="180972">MNKYYPGKLSLCDVLDLRTDSLTDQLGTETNSIIWSFVQKLLMANSMARKAEMPPGKDVNTETELRQAEESELLDVDELFKNEEQCTDISFHPLDITVITLLCSDQLLQQEIMSKMAMCQFAVPLLLPKTFRQEVSFLLWALRSIVKKWTPQSLIPRKGFIEDNMVAIKMPTVSFVRLGNCKESKSKILNEVLSDGHLSFFVNRHMEQGDIKRKMSDGVAEICWYLPSGNTTLDAFSEAFSVINLRGDAFQYSTQLCVLAEVSSAIFIFVDKIGEEEKEFITSHSSSSRSKLFLVMNISKSDRPETSKNLKSLIELLQLKKDQFVQFGKSSTDILKHLRERVTNEVMQSMKTQETLFSLEEMADVARKHGIFVDEDEDHLKKVKATVKEMMEILDEQSVTDFKKDNLHYQGQQWKTWSKVDKEQSRLKHRGAEPFGQYIDHLEVKKKRLREEQLGSKVSPFMTKFIEQIHSQDDSKMFFIQWLKLEIDSRSRKNLKKLHSDYMNLCDNAKLSSKDDTLKNIDKKISESSLGLEHLLREVGQIYEATTSYSTPQERSHYQQLPRQAAQLLLGGVPLELIDGDVSNIPLQWIANVLEEIVSIVGRESRMLVVTVLGIQSTGKSTLLNTMFGLQFAVSSGRCTRGAFMQLLGVKGDLKKKLRCDFVMVIDTEGLKAQELAQLDDSYEHDNELATLVTGLSDLTLVNVSTENSTDMKDVLQIVVHAFIRMKEVGKRPNCQFIHQNSGDIAAHEKNVRDRMYFLDQLNEMTKVAARMEERERDYSSFGDVMEYDSSKSNWYIGSLWHGNPPMAAVSTGYSKNILDLKKHIFDCLEQRQQKPGTIHDFGEWLKNIWAAVKKENFIFSFKNSLVAEAYNQLSLQYCDWEWELREFAMSWTQESENKIKNSSQTDLCNLVSDLECDLNAKVNEKIASCIEKLNGYFSSGKDNVHLVEGYKAEFHLGLQALSKELRNSPISKCTDTVSRQKGLQKLTQIQRGYQQQIETEVNSLLMSCKKQKRALEENELEHAFEDMWRKVTSTFPNSFSERRNIACDMQNALFKTLQAHSHLIPENLNLIKEDHLSTFSLKHIHVHFKSYWKGKAPEKVKNYLNVMDLPEQTQKIFVYNIQKIIGDKVKENINYDQNFCLEILREIDLLLKNHENDSFKFTDNFRTDFKLHVSGHAVKQFEEMQDRFYKENDLVEKLGRQKGTYLEIFIDTYCTRDQTHKKAEMFCEGSLKPAIVDCVKSKLGAALLEDLRCNRKSLALSTSKFFHASLLVNLMEADDFTEYYRYINHYEDYATEWVKKCVLKHCVDQTDEGETRIVGLACHILKQLSYTAKEVIKDAATCTNSNKISDFIKAFVNKMDRDLVIPADNLDLIAFQSDGNLKDFADAVLTGVNDLEKAIEEEIGKWDVEKSISELPTKPTEELIKSLLNCKKQCPFCGVPCERAGLNHSDHFSEYHIPDGLSGYSDITSGKLSANVCTVSVSSGETFKNEDTDYKYVAYKNYKSVNSFYKSWQIQLDSSYKATSYWKSVFYRFNKDFAKKYGAEPADIPEGWNISKGQVRKDLEETYQVSLNSIV</sequence>
<feature type="domain" description="VLIG-type G" evidence="2">
    <location>
        <begin position="604"/>
        <end position="850"/>
    </location>
</feature>
<evidence type="ECO:0000313" key="4">
    <source>
        <dbReference type="Proteomes" id="UP001044222"/>
    </source>
</evidence>
<dbReference type="EMBL" id="JAFIRN010000005">
    <property type="protein sequence ID" value="KAG5849260.1"/>
    <property type="molecule type" value="Genomic_DNA"/>
</dbReference>
<organism evidence="3 4">
    <name type="scientific">Anguilla anguilla</name>
    <name type="common">European freshwater eel</name>
    <name type="synonym">Muraena anguilla</name>
    <dbReference type="NCBI Taxonomy" id="7936"/>
    <lineage>
        <taxon>Eukaryota</taxon>
        <taxon>Metazoa</taxon>
        <taxon>Chordata</taxon>
        <taxon>Craniata</taxon>
        <taxon>Vertebrata</taxon>
        <taxon>Euteleostomi</taxon>
        <taxon>Actinopterygii</taxon>
        <taxon>Neopterygii</taxon>
        <taxon>Teleostei</taxon>
        <taxon>Anguilliformes</taxon>
        <taxon>Anguillidae</taxon>
        <taxon>Anguilla</taxon>
    </lineage>
</organism>
<name>A0A9D3MI20_ANGAN</name>
<protein>
    <recommendedName>
        <fullName evidence="2">VLIG-type G domain-containing protein</fullName>
    </recommendedName>
</protein>
<reference evidence="3" key="1">
    <citation type="submission" date="2021-01" db="EMBL/GenBank/DDBJ databases">
        <title>A chromosome-scale assembly of European eel, Anguilla anguilla.</title>
        <authorList>
            <person name="Henkel C."/>
            <person name="Jong-Raadsen S.A."/>
            <person name="Dufour S."/>
            <person name="Weltzien F.-A."/>
            <person name="Palstra A.P."/>
            <person name="Pelster B."/>
            <person name="Spaink H.P."/>
            <person name="Van Den Thillart G.E."/>
            <person name="Jansen H."/>
            <person name="Zahm M."/>
            <person name="Klopp C."/>
            <person name="Cedric C."/>
            <person name="Louis A."/>
            <person name="Berthelot C."/>
            <person name="Parey E."/>
            <person name="Roest Crollius H."/>
            <person name="Montfort J."/>
            <person name="Robinson-Rechavi M."/>
            <person name="Bucao C."/>
            <person name="Bouchez O."/>
            <person name="Gislard M."/>
            <person name="Lluch J."/>
            <person name="Milhes M."/>
            <person name="Lampietro C."/>
            <person name="Lopez Roques C."/>
            <person name="Donnadieu C."/>
            <person name="Braasch I."/>
            <person name="Desvignes T."/>
            <person name="Postlethwait J."/>
            <person name="Bobe J."/>
            <person name="Guiguen Y."/>
            <person name="Dirks R."/>
        </authorList>
    </citation>
    <scope>NUCLEOTIDE SEQUENCE</scope>
    <source>
        <strain evidence="3">Tag_6206</strain>
        <tissue evidence="3">Liver</tissue>
    </source>
</reference>
<dbReference type="SUPFAM" id="SSF52540">
    <property type="entry name" value="P-loop containing nucleoside triphosphate hydrolases"/>
    <property type="match status" value="1"/>
</dbReference>
<dbReference type="GO" id="GO:0005525">
    <property type="term" value="F:GTP binding"/>
    <property type="evidence" value="ECO:0007669"/>
    <property type="project" value="InterPro"/>
</dbReference>
<dbReference type="Pfam" id="PF25683">
    <property type="entry name" value="URGCP_GTPase"/>
    <property type="match status" value="1"/>
</dbReference>
<dbReference type="Pfam" id="PF25974">
    <property type="entry name" value="URGCP_9th"/>
    <property type="match status" value="1"/>
</dbReference>
<dbReference type="PANTHER" id="PTHR14819:SF9">
    <property type="entry name" value="UP-REGULATOR OF CELL PROLIFERATION-LIKE"/>
    <property type="match status" value="1"/>
</dbReference>
<dbReference type="PROSITE" id="PS51717">
    <property type="entry name" value="G_VLIG"/>
    <property type="match status" value="1"/>
</dbReference>
<dbReference type="InterPro" id="IPR030383">
    <property type="entry name" value="G_VLIG_dom"/>
</dbReference>
<comment type="caution">
    <text evidence="3">The sequence shown here is derived from an EMBL/GenBank/DDBJ whole genome shotgun (WGS) entry which is preliminary data.</text>
</comment>
<evidence type="ECO:0000313" key="3">
    <source>
        <dbReference type="EMBL" id="KAG5849260.1"/>
    </source>
</evidence>
<dbReference type="InterPro" id="IPR052986">
    <property type="entry name" value="VLIG_GTPase"/>
</dbReference>
<dbReference type="InterPro" id="IPR027417">
    <property type="entry name" value="P-loop_NTPase"/>
</dbReference>
<dbReference type="InterPro" id="IPR058641">
    <property type="entry name" value="GVIN1_dom"/>
</dbReference>
<dbReference type="Proteomes" id="UP001044222">
    <property type="component" value="Unassembled WGS sequence"/>
</dbReference>
<dbReference type="InterPro" id="IPR057365">
    <property type="entry name" value="URGCP"/>
</dbReference>